<evidence type="ECO:0000313" key="3">
    <source>
        <dbReference type="Proteomes" id="UP000501048"/>
    </source>
</evidence>
<keyword evidence="2" id="KW-0167">Capsid protein</keyword>
<dbReference type="NCBIfam" id="TIGR02904">
    <property type="entry name" value="spore_ysxE"/>
    <property type="match status" value="1"/>
</dbReference>
<feature type="coiled-coil region" evidence="1">
    <location>
        <begin position="121"/>
        <end position="159"/>
    </location>
</feature>
<proteinExistence type="predicted"/>
<keyword evidence="3" id="KW-1185">Reference proteome</keyword>
<gene>
    <name evidence="2" type="primary">cotN</name>
    <name evidence="2" type="ORF">HC660_26120</name>
</gene>
<organism evidence="2 3">
    <name type="scientific">Bacillus mojavensis</name>
    <dbReference type="NCBI Taxonomy" id="72360"/>
    <lineage>
        <taxon>Bacteria</taxon>
        <taxon>Bacillati</taxon>
        <taxon>Bacillota</taxon>
        <taxon>Bacilli</taxon>
        <taxon>Bacillales</taxon>
        <taxon>Bacillaceae</taxon>
        <taxon>Bacillus</taxon>
    </lineage>
</organism>
<keyword evidence="1" id="KW-0175">Coiled coil</keyword>
<protein>
    <submittedName>
        <fullName evidence="2">CotS-related spore coat protein</fullName>
    </submittedName>
</protein>
<accession>A0ABX6LYW9</accession>
<keyword evidence="2" id="KW-0946">Virion</keyword>
<dbReference type="Proteomes" id="UP000501048">
    <property type="component" value="Chromosome"/>
</dbReference>
<dbReference type="InterPro" id="IPR011009">
    <property type="entry name" value="Kinase-like_dom_sf"/>
</dbReference>
<dbReference type="Gene3D" id="3.90.1200.10">
    <property type="match status" value="1"/>
</dbReference>
<name>A0ABX6LYW9_BACMO</name>
<dbReference type="InterPro" id="IPR047175">
    <property type="entry name" value="CotS-like"/>
</dbReference>
<dbReference type="SUPFAM" id="SSF56112">
    <property type="entry name" value="Protein kinase-like (PK-like)"/>
    <property type="match status" value="1"/>
</dbReference>
<dbReference type="PANTHER" id="PTHR39179">
    <property type="entry name" value="SPORE COAT PROTEIN I"/>
    <property type="match status" value="1"/>
</dbReference>
<dbReference type="EMBL" id="CP051464">
    <property type="protein sequence ID" value="QJC97086.1"/>
    <property type="molecule type" value="Genomic_DNA"/>
</dbReference>
<sequence length="344" mass="40733">MNGMEDVQSVLQEYGLTAQFIEPVSPRVWKVYSDYGVFALKKMKSVRGRHFTDQMVAIEEKGFHSFVPIYRTNGGEFFSGGVQTGDSYYLMPWLQFDQEEERDQKHGYLFRETARLHERTAQEIKVRREDIERHYEQTRKKWENEKIIYEQFVDRAEKEWYLSPFELQAVTYFSETISAVNFALERIKDWYEAAKEKGTSRVVINHGSLSIHHFLYNDAGTGYFTNFERASVGPPQNDLLGFYTRMFSGFPKACPECVDWFYAYTKAFPLHEAEISLFLSYMAYPAAVYKVLNRYQTGKRRREKDECTHLLKAYWQMKNIEPFVMKIHQIEQEKKFQAENESTS</sequence>
<dbReference type="PANTHER" id="PTHR39179:SF3">
    <property type="entry name" value="COTS-RELATED PROTEIN"/>
    <property type="match status" value="1"/>
</dbReference>
<evidence type="ECO:0000256" key="1">
    <source>
        <dbReference type="SAM" id="Coils"/>
    </source>
</evidence>
<evidence type="ECO:0000313" key="2">
    <source>
        <dbReference type="EMBL" id="QJC97086.1"/>
    </source>
</evidence>
<reference evidence="2 3" key="1">
    <citation type="submission" date="2020-04" db="EMBL/GenBank/DDBJ databases">
        <title>Plant growth promoting and environmental Bacillus: genomic and epigenetic comparison.</title>
        <authorList>
            <person name="Reva O.N."/>
            <person name="Lutz S."/>
            <person name="Ahrens C.H."/>
        </authorList>
    </citation>
    <scope>NUCLEOTIDE SEQUENCE [LARGE SCALE GENOMIC DNA]</scope>
    <source>
        <strain evidence="2 3">UCMB5075</strain>
    </source>
</reference>
<dbReference type="Gene3D" id="3.30.200.20">
    <property type="entry name" value="Phosphorylase Kinase, domain 1"/>
    <property type="match status" value="1"/>
</dbReference>
<dbReference type="InterPro" id="IPR014253">
    <property type="entry name" value="Spore_coat_YsxE"/>
</dbReference>